<keyword evidence="1" id="KW-0812">Transmembrane</keyword>
<protein>
    <recommendedName>
        <fullName evidence="4">TrbI/VirB10 family protein</fullName>
    </recommendedName>
</protein>
<reference evidence="2 3" key="1">
    <citation type="submission" date="2023-01" db="EMBL/GenBank/DDBJ databases">
        <title>Novel diversity within Roseofilum (Cyanobacteria; Desertifilaceae) from marine benthic mats with descriptions of four novel species.</title>
        <authorList>
            <person name="Wang Y."/>
            <person name="Berthold D.E."/>
            <person name="Hu J."/>
            <person name="Lefler F.W."/>
            <person name="Laughinghouse H.D. IV."/>
        </authorList>
    </citation>
    <scope>NUCLEOTIDE SEQUENCE [LARGE SCALE GENOMIC DNA]</scope>
    <source>
        <strain evidence="2 3">BLCC-M91</strain>
    </source>
</reference>
<dbReference type="RefSeq" id="WP_283763365.1">
    <property type="nucleotide sequence ID" value="NZ_JAQPOK010000104.1"/>
</dbReference>
<accession>A0ABT7BLJ4</accession>
<evidence type="ECO:0000313" key="2">
    <source>
        <dbReference type="EMBL" id="MDJ1180063.1"/>
    </source>
</evidence>
<evidence type="ECO:0008006" key="4">
    <source>
        <dbReference type="Google" id="ProtNLM"/>
    </source>
</evidence>
<feature type="transmembrane region" description="Helical" evidence="1">
    <location>
        <begin position="49"/>
        <end position="70"/>
    </location>
</feature>
<dbReference type="Proteomes" id="UP001231370">
    <property type="component" value="Unassembled WGS sequence"/>
</dbReference>
<organism evidence="2 3">
    <name type="scientific">Roseofilum halophilum BLCC-M91</name>
    <dbReference type="NCBI Taxonomy" id="3022259"/>
    <lineage>
        <taxon>Bacteria</taxon>
        <taxon>Bacillati</taxon>
        <taxon>Cyanobacteriota</taxon>
        <taxon>Cyanophyceae</taxon>
        <taxon>Desertifilales</taxon>
        <taxon>Desertifilaceae</taxon>
        <taxon>Roseofilum</taxon>
        <taxon>Roseofilum halophilum</taxon>
    </lineage>
</organism>
<sequence length="264" mass="27354">MSVTSIWGLTPILELAASTGGHGGDVVSVKDKGNMIDLRAKSINSSMGLGLSLVSLLTINLSVGVLPVVAQTSPLVSQLFPDANDVVIPGGVVLPVVYDRAQKVVIAPDETFELVLTIADNITSRQGRLLIPKGSQVKGALEPVSGSTVGTRFVAQELILVNGTRLPFDAVSRTFTETERLGRSRAASILRGAAIGAGAATILAGITGDRAIATEEVLGGAGLGALSGVFLGRNKGEVFAIDPNTDLDLRLRSDLRISTNTGRF</sequence>
<gene>
    <name evidence="2" type="ORF">PJF56_14445</name>
</gene>
<evidence type="ECO:0000256" key="1">
    <source>
        <dbReference type="SAM" id="Phobius"/>
    </source>
</evidence>
<keyword evidence="3" id="KW-1185">Reference proteome</keyword>
<name>A0ABT7BLJ4_9CYAN</name>
<keyword evidence="1" id="KW-1133">Transmembrane helix</keyword>
<keyword evidence="1" id="KW-0472">Membrane</keyword>
<comment type="caution">
    <text evidence="2">The sequence shown here is derived from an EMBL/GenBank/DDBJ whole genome shotgun (WGS) entry which is preliminary data.</text>
</comment>
<evidence type="ECO:0000313" key="3">
    <source>
        <dbReference type="Proteomes" id="UP001231370"/>
    </source>
</evidence>
<proteinExistence type="predicted"/>
<dbReference type="EMBL" id="JAQPOK010000104">
    <property type="protein sequence ID" value="MDJ1180063.1"/>
    <property type="molecule type" value="Genomic_DNA"/>
</dbReference>